<dbReference type="SMART" id="SM00387">
    <property type="entry name" value="HATPase_c"/>
    <property type="match status" value="1"/>
</dbReference>
<dbReference type="Proteomes" id="UP001212602">
    <property type="component" value="Unassembled WGS sequence"/>
</dbReference>
<dbReference type="InterPro" id="IPR050482">
    <property type="entry name" value="Sensor_HK_TwoCompSys"/>
</dbReference>
<dbReference type="InterPro" id="IPR005467">
    <property type="entry name" value="His_kinase_dom"/>
</dbReference>
<dbReference type="GO" id="GO:0005524">
    <property type="term" value="F:ATP binding"/>
    <property type="evidence" value="ECO:0007669"/>
    <property type="project" value="UniProtKB-KW"/>
</dbReference>
<feature type="transmembrane region" description="Helical" evidence="4">
    <location>
        <begin position="328"/>
        <end position="352"/>
    </location>
</feature>
<evidence type="ECO:0000256" key="4">
    <source>
        <dbReference type="SAM" id="Phobius"/>
    </source>
</evidence>
<comment type="caution">
    <text evidence="7">The sequence shown here is derived from an EMBL/GenBank/DDBJ whole genome shotgun (WGS) entry which is preliminary data.</text>
</comment>
<dbReference type="PROSITE" id="PS50109">
    <property type="entry name" value="HIS_KIN"/>
    <property type="match status" value="1"/>
</dbReference>
<feature type="transmembrane region" description="Helical" evidence="4">
    <location>
        <begin position="358"/>
        <end position="380"/>
    </location>
</feature>
<keyword evidence="3" id="KW-0902">Two-component regulatory system</keyword>
<feature type="transmembrane region" description="Helical" evidence="4">
    <location>
        <begin position="209"/>
        <end position="228"/>
    </location>
</feature>
<evidence type="ECO:0000256" key="5">
    <source>
        <dbReference type="SAM" id="SignalP"/>
    </source>
</evidence>
<dbReference type="Pfam" id="PF07695">
    <property type="entry name" value="7TMR-DISM_7TM"/>
    <property type="match status" value="1"/>
</dbReference>
<evidence type="ECO:0000313" key="7">
    <source>
        <dbReference type="EMBL" id="MDA7418440.1"/>
    </source>
</evidence>
<dbReference type="GO" id="GO:0016301">
    <property type="term" value="F:kinase activity"/>
    <property type="evidence" value="ECO:0007669"/>
    <property type="project" value="UniProtKB-KW"/>
</dbReference>
<keyword evidence="2" id="KW-0418">Kinase</keyword>
<dbReference type="InterPro" id="IPR036890">
    <property type="entry name" value="HATPase_C_sf"/>
</dbReference>
<sequence length="623" mass="68029">MAGLRHRLLGWVCGLLALAGAAQAQSASPVPPAFERIEAVHSDWSATAPPQAGWTEVSLPDQWIARWPGHEGVVWYRLRWQQADATQPVALMIDSITMAGAVSVNGLLIAQDSHLVEPLSRSWNRPRHWLIAPPLLRPGVNELLVRVSGMAVYHGGLGAVSIGDAGTVADSYDRAEVVRRALLQIGVGVTLASMVLFGMIWLLRRSEQVYGWFALFSLLRLPYGYHYIATEIWPYPDTATFQFANLAFLLASATSFVFFALHFGQLRLPRLRSLVLGACVAAIAAVAFTPVPWLAQARNAAVVVAAAIFLAGASLLLWHAWRSRRTEAIALAVWVVLPMATAVHDLLVYLRFITTNTYYFPAVSSLMLLGMASVLALHLIGGIRMVEHFNAQLRERVDAATARLAQMLHRQHAGELERARLTERMSLVRDLHDGLGMTLSGHIHALQARGSAVDSGSLWALREINADLRLLIEGASLDDTDRFVERLAPLRHRSTRLLDAAGITCRWELHDLADCRLDARRSLDLLRLLQEALTNVLKHSGASEVKVRLEAADGQLALSVADNGHGFEAKPQESAAPGGLGLQSMRARAQRLGGELVIRTDAQGTVLALRLPLAPPEAQAPRG</sequence>
<dbReference type="SUPFAM" id="SSF55874">
    <property type="entry name" value="ATPase domain of HSP90 chaperone/DNA topoisomerase II/histidine kinase"/>
    <property type="match status" value="1"/>
</dbReference>
<keyword evidence="8" id="KW-1185">Reference proteome</keyword>
<dbReference type="InterPro" id="IPR003594">
    <property type="entry name" value="HATPase_dom"/>
</dbReference>
<dbReference type="Pfam" id="PF02518">
    <property type="entry name" value="HATPase_c"/>
    <property type="match status" value="1"/>
</dbReference>
<dbReference type="AlphaFoldDB" id="A0AAE3N9G4"/>
<dbReference type="InterPro" id="IPR011623">
    <property type="entry name" value="7TMR_DISM_rcpt_extracell_dom1"/>
</dbReference>
<evidence type="ECO:0000256" key="3">
    <source>
        <dbReference type="ARBA" id="ARBA00023012"/>
    </source>
</evidence>
<keyword evidence="4" id="KW-1133">Transmembrane helix</keyword>
<dbReference type="PANTHER" id="PTHR24421">
    <property type="entry name" value="NITRATE/NITRITE SENSOR PROTEIN NARX-RELATED"/>
    <property type="match status" value="1"/>
</dbReference>
<dbReference type="GO" id="GO:0000160">
    <property type="term" value="P:phosphorelay signal transduction system"/>
    <property type="evidence" value="ECO:0007669"/>
    <property type="project" value="UniProtKB-KW"/>
</dbReference>
<keyword evidence="7" id="KW-0067">ATP-binding</keyword>
<protein>
    <submittedName>
        <fullName evidence="7">ATP-binding protein</fullName>
    </submittedName>
</protein>
<dbReference type="CDD" id="cd16917">
    <property type="entry name" value="HATPase_UhpB-NarQ-NarX-like"/>
    <property type="match status" value="1"/>
</dbReference>
<accession>A0AAE3N9G4</accession>
<feature type="domain" description="Histidine kinase" evidence="6">
    <location>
        <begin position="525"/>
        <end position="615"/>
    </location>
</feature>
<keyword evidence="1" id="KW-0808">Transferase</keyword>
<evidence type="ECO:0000313" key="8">
    <source>
        <dbReference type="Proteomes" id="UP001212602"/>
    </source>
</evidence>
<feature type="signal peptide" evidence="5">
    <location>
        <begin position="1"/>
        <end position="24"/>
    </location>
</feature>
<keyword evidence="5" id="KW-0732">Signal</keyword>
<dbReference type="Gene3D" id="3.30.565.10">
    <property type="entry name" value="Histidine kinase-like ATPase, C-terminal domain"/>
    <property type="match status" value="1"/>
</dbReference>
<evidence type="ECO:0000256" key="1">
    <source>
        <dbReference type="ARBA" id="ARBA00022679"/>
    </source>
</evidence>
<feature type="transmembrane region" description="Helical" evidence="4">
    <location>
        <begin position="240"/>
        <end position="261"/>
    </location>
</feature>
<keyword evidence="4" id="KW-0472">Membrane</keyword>
<dbReference type="PANTHER" id="PTHR24421:SF58">
    <property type="entry name" value="SIGNAL TRANSDUCTION HISTIDINE-PROTEIN KINASE_PHOSPHATASE UHPB"/>
    <property type="match status" value="1"/>
</dbReference>
<dbReference type="Gene3D" id="2.60.120.260">
    <property type="entry name" value="Galactose-binding domain-like"/>
    <property type="match status" value="1"/>
</dbReference>
<proteinExistence type="predicted"/>
<feature type="transmembrane region" description="Helical" evidence="4">
    <location>
        <begin position="181"/>
        <end position="202"/>
    </location>
</feature>
<reference evidence="7" key="1">
    <citation type="submission" date="2023-01" db="EMBL/GenBank/DDBJ databases">
        <title>Xenophilus mangrovi sp. nov., isolated from soil of Mangrove nature reserve.</title>
        <authorList>
            <person name="Xu S."/>
            <person name="Liu Z."/>
            <person name="Xu Y."/>
        </authorList>
    </citation>
    <scope>NUCLEOTIDE SEQUENCE</scope>
    <source>
        <strain evidence="7">YW8</strain>
    </source>
</reference>
<keyword evidence="7" id="KW-0547">Nucleotide-binding</keyword>
<gene>
    <name evidence="7" type="ORF">PGB34_18885</name>
</gene>
<dbReference type="EMBL" id="JAQIPB010000009">
    <property type="protein sequence ID" value="MDA7418440.1"/>
    <property type="molecule type" value="Genomic_DNA"/>
</dbReference>
<dbReference type="SUPFAM" id="SSF49785">
    <property type="entry name" value="Galactose-binding domain-like"/>
    <property type="match status" value="1"/>
</dbReference>
<organism evidence="7 8">
    <name type="scientific">Xenophilus arseniciresistens</name>
    <dbReference type="NCBI Taxonomy" id="1283306"/>
    <lineage>
        <taxon>Bacteria</taxon>
        <taxon>Pseudomonadati</taxon>
        <taxon>Pseudomonadota</taxon>
        <taxon>Betaproteobacteria</taxon>
        <taxon>Burkholderiales</taxon>
        <taxon>Comamonadaceae</taxon>
        <taxon>Xenophilus</taxon>
    </lineage>
</organism>
<evidence type="ECO:0000256" key="2">
    <source>
        <dbReference type="ARBA" id="ARBA00022777"/>
    </source>
</evidence>
<evidence type="ECO:0000259" key="6">
    <source>
        <dbReference type="PROSITE" id="PS50109"/>
    </source>
</evidence>
<feature type="transmembrane region" description="Helical" evidence="4">
    <location>
        <begin position="273"/>
        <end position="294"/>
    </location>
</feature>
<dbReference type="InterPro" id="IPR008979">
    <property type="entry name" value="Galactose-bd-like_sf"/>
</dbReference>
<feature type="transmembrane region" description="Helical" evidence="4">
    <location>
        <begin position="300"/>
        <end position="321"/>
    </location>
</feature>
<feature type="chain" id="PRO_5042075802" evidence="5">
    <location>
        <begin position="25"/>
        <end position="623"/>
    </location>
</feature>
<name>A0AAE3N9G4_9BURK</name>
<dbReference type="RefSeq" id="WP_271429656.1">
    <property type="nucleotide sequence ID" value="NZ_JAQIPB010000009.1"/>
</dbReference>
<keyword evidence="4" id="KW-0812">Transmembrane</keyword>